<dbReference type="EMBL" id="VDFY01000253">
    <property type="protein sequence ID" value="TNH22903.1"/>
    <property type="molecule type" value="Genomic_DNA"/>
</dbReference>
<comment type="caution">
    <text evidence="2">The sequence shown here is derived from an EMBL/GenBank/DDBJ whole genome shotgun (WGS) entry which is preliminary data.</text>
</comment>
<sequence>LTGDRDDVAAELQGERFRHDRHPSSEEQILTGQESTEPGAVPSSCGTHSTSCSIPTGARATSRGPGGTDPRLPSALLCGPRRRRTPSKRRLRSCLTTGAASTRVAGWPSRWRLRSSPLG</sequence>
<keyword evidence="3" id="KW-1185">Reference proteome</keyword>
<feature type="compositionally biased region" description="Polar residues" evidence="1">
    <location>
        <begin position="44"/>
        <end position="54"/>
    </location>
</feature>
<dbReference type="AlphaFoldDB" id="A0A5C4QDJ6"/>
<feature type="non-terminal residue" evidence="2">
    <location>
        <position position="1"/>
    </location>
</feature>
<accession>A0A5C4QDJ6</accession>
<organism evidence="2 3">
    <name type="scientific">Micromonospora orduensis</name>
    <dbReference type="NCBI Taxonomy" id="1420891"/>
    <lineage>
        <taxon>Bacteria</taxon>
        <taxon>Bacillati</taxon>
        <taxon>Actinomycetota</taxon>
        <taxon>Actinomycetes</taxon>
        <taxon>Micromonosporales</taxon>
        <taxon>Micromonosporaceae</taxon>
        <taxon>Micromonospora</taxon>
    </lineage>
</organism>
<evidence type="ECO:0000313" key="2">
    <source>
        <dbReference type="EMBL" id="TNH22903.1"/>
    </source>
</evidence>
<protein>
    <submittedName>
        <fullName evidence="2">Uncharacterized protein</fullName>
    </submittedName>
</protein>
<evidence type="ECO:0000256" key="1">
    <source>
        <dbReference type="SAM" id="MobiDB-lite"/>
    </source>
</evidence>
<reference evidence="2 3" key="1">
    <citation type="submission" date="2019-06" db="EMBL/GenBank/DDBJ databases">
        <title>Micromonospora ordensis sp. nov., isolated from deep marine sediment.</title>
        <authorList>
            <person name="Veyisoglu A."/>
            <person name="Carro L."/>
            <person name="Klenk H.-P."/>
            <person name="Sahin N."/>
        </authorList>
    </citation>
    <scope>NUCLEOTIDE SEQUENCE [LARGE SCALE GENOMIC DNA]</scope>
    <source>
        <strain evidence="2 3">S2509</strain>
    </source>
</reference>
<name>A0A5C4QDJ6_9ACTN</name>
<feature type="compositionally biased region" description="Basic and acidic residues" evidence="1">
    <location>
        <begin position="1"/>
        <end position="25"/>
    </location>
</feature>
<feature type="region of interest" description="Disordered" evidence="1">
    <location>
        <begin position="1"/>
        <end position="91"/>
    </location>
</feature>
<evidence type="ECO:0000313" key="3">
    <source>
        <dbReference type="Proteomes" id="UP000306145"/>
    </source>
</evidence>
<dbReference type="Proteomes" id="UP000306145">
    <property type="component" value="Unassembled WGS sequence"/>
</dbReference>
<feature type="compositionally biased region" description="Basic residues" evidence="1">
    <location>
        <begin position="80"/>
        <end position="91"/>
    </location>
</feature>
<feature type="compositionally biased region" description="Polar residues" evidence="1">
    <location>
        <begin position="26"/>
        <end position="36"/>
    </location>
</feature>
<proteinExistence type="predicted"/>
<gene>
    <name evidence="2" type="ORF">FHG89_28220</name>
</gene>